<organism evidence="16 17">
    <name type="scientific">Rhizoctonia solani</name>
    <dbReference type="NCBI Taxonomy" id="456999"/>
    <lineage>
        <taxon>Eukaryota</taxon>
        <taxon>Fungi</taxon>
        <taxon>Dikarya</taxon>
        <taxon>Basidiomycota</taxon>
        <taxon>Agaricomycotina</taxon>
        <taxon>Agaricomycetes</taxon>
        <taxon>Cantharellales</taxon>
        <taxon>Ceratobasidiaceae</taxon>
        <taxon>Rhizoctonia</taxon>
    </lineage>
</organism>
<dbReference type="AlphaFoldDB" id="A0A8H7HZ57"/>
<keyword evidence="9" id="KW-0479">Metal-binding</keyword>
<evidence type="ECO:0000256" key="1">
    <source>
        <dbReference type="ARBA" id="ARBA00001966"/>
    </source>
</evidence>
<proteinExistence type="inferred from homology"/>
<comment type="similarity">
    <text evidence="3">Belongs to the radical SAM superfamily. Biotin synthase family.</text>
</comment>
<keyword evidence="6" id="KW-0808">Transferase</keyword>
<dbReference type="NCBIfam" id="TIGR00433">
    <property type="entry name" value="bioB"/>
    <property type="match status" value="1"/>
</dbReference>
<dbReference type="Gene3D" id="3.20.20.70">
    <property type="entry name" value="Aldolase class I"/>
    <property type="match status" value="1"/>
</dbReference>
<dbReference type="GO" id="GO:0004076">
    <property type="term" value="F:biotin synthase activity"/>
    <property type="evidence" value="ECO:0007669"/>
    <property type="project" value="UniProtKB-EC"/>
</dbReference>
<evidence type="ECO:0000256" key="5">
    <source>
        <dbReference type="ARBA" id="ARBA00022485"/>
    </source>
</evidence>
<dbReference type="GO" id="GO:0003676">
    <property type="term" value="F:nucleic acid binding"/>
    <property type="evidence" value="ECO:0007669"/>
    <property type="project" value="InterPro"/>
</dbReference>
<dbReference type="GO" id="GO:0051537">
    <property type="term" value="F:2 iron, 2 sulfur cluster binding"/>
    <property type="evidence" value="ECO:0007669"/>
    <property type="project" value="UniProtKB-KW"/>
</dbReference>
<dbReference type="InterPro" id="IPR007197">
    <property type="entry name" value="rSAM"/>
</dbReference>
<dbReference type="SFLD" id="SFLDS00029">
    <property type="entry name" value="Radical_SAM"/>
    <property type="match status" value="1"/>
</dbReference>
<dbReference type="GO" id="GO:0046872">
    <property type="term" value="F:metal ion binding"/>
    <property type="evidence" value="ECO:0007669"/>
    <property type="project" value="UniProtKB-KW"/>
</dbReference>
<comment type="cofactor">
    <cofactor evidence="1">
        <name>[4Fe-4S] cluster</name>
        <dbReference type="ChEBI" id="CHEBI:49883"/>
    </cofactor>
</comment>
<dbReference type="GO" id="GO:0005739">
    <property type="term" value="C:mitochondrion"/>
    <property type="evidence" value="ECO:0007669"/>
    <property type="project" value="TreeGrafter"/>
</dbReference>
<evidence type="ECO:0000256" key="13">
    <source>
        <dbReference type="ARBA" id="ARBA00034078"/>
    </source>
</evidence>
<evidence type="ECO:0000256" key="9">
    <source>
        <dbReference type="ARBA" id="ARBA00022723"/>
    </source>
</evidence>
<sequence>MVPRQRLSNLKSAYTPQSRSLDSPYPSPTHHGISFRRSKNMLCRFARSSTRPVITRGLVRGHATAVSLPTAEKTDEGLNLRNSWAKSEISDIYHGPLLDLVFRAAAVHRKHFDPSKIQMCTLMNIKTGGCTEDCSYCSQSSRYSTPTEASRLLQNEPVIQAALKAKENGSTRFCMGAAWRDLQGRKSGFNRILEMVREIRGMGMEVCTTLGMLSPEQARQLKEAGLTAYNHNLDTSREFYPKVITTRSYDERLATIEAVQDAGINVCSGGILGLGETDEDRVGLIWEVANMRAHPESFPVNALVPIQGTPLENNPIIPHQTILRTIATARIALPSTIIRLSAGRHKFSEAEQMMCFMAGANAVFTGEKMLTTPCSSWDEDKEMFSRWGLEGMKSFEQAAVREKELPRYPEMSITSSNTPLSTMRKVNHSERYRGLSCLAVGAGAGGSINMLARVTIIDYRGNEILDTYVQPTEPVVNYRTAQTKITEYHLSGANPHALPFDVVQTKVTDHIAGCIVVGYTLWNDLSILGLRHPAIDTRDIGLYLPFRDDLHQPSPPKLPTLVWKFMQRHIQCSSIDSVSKRTISDTIFIAYQYNSAVQAENARACMDLFRCIEREWERFRAILVKIISRTASDGDPESGPIPRQGSASTTAINPITSAAYRLLLTSQPSTKHPGRHYNMQLATNEVHDVIVDLADLYQSEEHFIEEASRNAHIDKQHAWAVGNTIRTLILDDALPNAWPRFSIPALTLVSVKGPLPDPKALKQTYDLTCTANSYAQRNFIGSLLAGPGSESDEFADVGFWCGEIDENNIETSILQSLSLGIWVQKGTITRLADAPLKTLRKSEMWESCEALSDLTEFRVERPDTGGRVMHVMAGKGLEGWCGMIGVGVWSDE</sequence>
<reference evidence="16" key="1">
    <citation type="submission" date="2020-09" db="EMBL/GenBank/DDBJ databases">
        <title>Comparative genome analyses of four rice-infecting Rhizoctonia solani isolates reveal extensive enrichment of homogalacturonan modification genes.</title>
        <authorList>
            <person name="Lee D.-Y."/>
            <person name="Jeon J."/>
            <person name="Kim K.-T."/>
            <person name="Cheong K."/>
            <person name="Song H."/>
            <person name="Choi G."/>
            <person name="Ko J."/>
            <person name="Opiyo S.O."/>
            <person name="Zuo S."/>
            <person name="Madhav S."/>
            <person name="Lee Y.-H."/>
            <person name="Wang G.-L."/>
        </authorList>
    </citation>
    <scope>NUCLEOTIDE SEQUENCE</scope>
    <source>
        <strain evidence="16">AG1-IA WGL</strain>
    </source>
</reference>
<dbReference type="SUPFAM" id="SSF102114">
    <property type="entry name" value="Radical SAM enzymes"/>
    <property type="match status" value="1"/>
</dbReference>
<evidence type="ECO:0000256" key="10">
    <source>
        <dbReference type="ARBA" id="ARBA00022756"/>
    </source>
</evidence>
<feature type="domain" description="Radical SAM core" evidence="15">
    <location>
        <begin position="115"/>
        <end position="344"/>
    </location>
</feature>
<dbReference type="GO" id="GO:0051539">
    <property type="term" value="F:4 iron, 4 sulfur cluster binding"/>
    <property type="evidence" value="ECO:0007669"/>
    <property type="project" value="UniProtKB-KW"/>
</dbReference>
<name>A0A8H7HZ57_9AGAM</name>
<feature type="compositionally biased region" description="Polar residues" evidence="14">
    <location>
        <begin position="1"/>
        <end position="21"/>
    </location>
</feature>
<evidence type="ECO:0000256" key="3">
    <source>
        <dbReference type="ARBA" id="ARBA00010765"/>
    </source>
</evidence>
<dbReference type="HAMAP" id="MF_01694">
    <property type="entry name" value="BioB"/>
    <property type="match status" value="1"/>
</dbReference>
<evidence type="ECO:0000256" key="14">
    <source>
        <dbReference type="SAM" id="MobiDB-lite"/>
    </source>
</evidence>
<dbReference type="InterPro" id="IPR013520">
    <property type="entry name" value="Ribonucl_H"/>
</dbReference>
<evidence type="ECO:0000256" key="4">
    <source>
        <dbReference type="ARBA" id="ARBA00012236"/>
    </source>
</evidence>
<dbReference type="InterPro" id="IPR024177">
    <property type="entry name" value="Biotin_synthase"/>
</dbReference>
<dbReference type="Proteomes" id="UP000602905">
    <property type="component" value="Unassembled WGS sequence"/>
</dbReference>
<dbReference type="SFLD" id="SFLDG01060">
    <property type="entry name" value="BATS_domain_containing"/>
    <property type="match status" value="1"/>
</dbReference>
<dbReference type="SFLD" id="SFLDG01278">
    <property type="entry name" value="biotin_synthase_like"/>
    <property type="match status" value="1"/>
</dbReference>
<dbReference type="InterPro" id="IPR036397">
    <property type="entry name" value="RNaseH_sf"/>
</dbReference>
<dbReference type="EC" id="2.8.1.6" evidence="4"/>
<dbReference type="InterPro" id="IPR058240">
    <property type="entry name" value="rSAM_sf"/>
</dbReference>
<evidence type="ECO:0000313" key="16">
    <source>
        <dbReference type="EMBL" id="KAF8710741.1"/>
    </source>
</evidence>
<dbReference type="PROSITE" id="PS51918">
    <property type="entry name" value="RADICAL_SAM"/>
    <property type="match status" value="1"/>
</dbReference>
<feature type="non-terminal residue" evidence="16">
    <location>
        <position position="892"/>
    </location>
</feature>
<evidence type="ECO:0000256" key="2">
    <source>
        <dbReference type="ARBA" id="ARBA00004942"/>
    </source>
</evidence>
<keyword evidence="12" id="KW-0411">Iron-sulfur</keyword>
<dbReference type="InterPro" id="IPR006638">
    <property type="entry name" value="Elp3/MiaA/NifB-like_rSAM"/>
</dbReference>
<feature type="region of interest" description="Disordered" evidence="14">
    <location>
        <begin position="1"/>
        <end position="31"/>
    </location>
</feature>
<dbReference type="SMART" id="SM00479">
    <property type="entry name" value="EXOIII"/>
    <property type="match status" value="1"/>
</dbReference>
<keyword evidence="10" id="KW-0093">Biotin biosynthesis</keyword>
<dbReference type="UniPathway" id="UPA00078">
    <property type="reaction ID" value="UER00162"/>
</dbReference>
<dbReference type="SMART" id="SM00729">
    <property type="entry name" value="Elp3"/>
    <property type="match status" value="1"/>
</dbReference>
<dbReference type="SFLD" id="SFLDF00272">
    <property type="entry name" value="biotin_synthase"/>
    <property type="match status" value="1"/>
</dbReference>
<evidence type="ECO:0000259" key="15">
    <source>
        <dbReference type="PROSITE" id="PS51918"/>
    </source>
</evidence>
<dbReference type="InterPro" id="IPR012337">
    <property type="entry name" value="RNaseH-like_sf"/>
</dbReference>
<dbReference type="CDD" id="cd01335">
    <property type="entry name" value="Radical_SAM"/>
    <property type="match status" value="1"/>
</dbReference>
<dbReference type="SUPFAM" id="SSF53098">
    <property type="entry name" value="Ribonuclease H-like"/>
    <property type="match status" value="1"/>
</dbReference>
<dbReference type="InterPro" id="IPR013785">
    <property type="entry name" value="Aldolase_TIM"/>
</dbReference>
<evidence type="ECO:0000256" key="6">
    <source>
        <dbReference type="ARBA" id="ARBA00022679"/>
    </source>
</evidence>
<keyword evidence="11" id="KW-0408">Iron</keyword>
<evidence type="ECO:0000256" key="8">
    <source>
        <dbReference type="ARBA" id="ARBA00022714"/>
    </source>
</evidence>
<keyword evidence="7" id="KW-0949">S-adenosyl-L-methionine</keyword>
<dbReference type="EMBL" id="JACYCD010000047">
    <property type="protein sequence ID" value="KAF8710741.1"/>
    <property type="molecule type" value="Genomic_DNA"/>
</dbReference>
<dbReference type="SMART" id="SM00876">
    <property type="entry name" value="BATS"/>
    <property type="match status" value="1"/>
</dbReference>
<dbReference type="Gene3D" id="3.30.420.10">
    <property type="entry name" value="Ribonuclease H-like superfamily/Ribonuclease H"/>
    <property type="match status" value="1"/>
</dbReference>
<evidence type="ECO:0000256" key="7">
    <source>
        <dbReference type="ARBA" id="ARBA00022691"/>
    </source>
</evidence>
<protein>
    <recommendedName>
        <fullName evidence="4">biotin synthase</fullName>
        <ecNumber evidence="4">2.8.1.6</ecNumber>
    </recommendedName>
</protein>
<evidence type="ECO:0000256" key="12">
    <source>
        <dbReference type="ARBA" id="ARBA00023014"/>
    </source>
</evidence>
<accession>A0A8H7HZ57</accession>
<dbReference type="InterPro" id="IPR010722">
    <property type="entry name" value="BATS_dom"/>
</dbReference>
<keyword evidence="8" id="KW-0001">2Fe-2S</keyword>
<dbReference type="Pfam" id="PF04055">
    <property type="entry name" value="Radical_SAM"/>
    <property type="match status" value="1"/>
</dbReference>
<comment type="caution">
    <text evidence="16">The sequence shown here is derived from an EMBL/GenBank/DDBJ whole genome shotgun (WGS) entry which is preliminary data.</text>
</comment>
<dbReference type="FunFam" id="3.20.20.70:FF:000011">
    <property type="entry name" value="Biotin synthase"/>
    <property type="match status" value="1"/>
</dbReference>
<comment type="cofactor">
    <cofactor evidence="13">
        <name>[2Fe-2S] cluster</name>
        <dbReference type="ChEBI" id="CHEBI:190135"/>
    </cofactor>
</comment>
<gene>
    <name evidence="16" type="ORF">RHS03_02112</name>
</gene>
<dbReference type="PANTHER" id="PTHR22976:SF2">
    <property type="entry name" value="BIOTIN SYNTHASE, MITOCHONDRIAL"/>
    <property type="match status" value="1"/>
</dbReference>
<evidence type="ECO:0000256" key="11">
    <source>
        <dbReference type="ARBA" id="ARBA00023004"/>
    </source>
</evidence>
<dbReference type="OrthoDB" id="2414104at2759"/>
<dbReference type="InterPro" id="IPR002684">
    <property type="entry name" value="Biotin_synth/BioAB"/>
</dbReference>
<evidence type="ECO:0000313" key="17">
    <source>
        <dbReference type="Proteomes" id="UP000602905"/>
    </source>
</evidence>
<dbReference type="GO" id="GO:0009102">
    <property type="term" value="P:biotin biosynthetic process"/>
    <property type="evidence" value="ECO:0007669"/>
    <property type="project" value="UniProtKB-UniPathway"/>
</dbReference>
<comment type="pathway">
    <text evidence="2">Cofactor biosynthesis; biotin biosynthesis; biotin from 7,8-diaminononanoate: step 2/2.</text>
</comment>
<keyword evidence="5" id="KW-0004">4Fe-4S</keyword>
<dbReference type="Pfam" id="PF06968">
    <property type="entry name" value="BATS"/>
    <property type="match status" value="1"/>
</dbReference>
<dbReference type="PANTHER" id="PTHR22976">
    <property type="entry name" value="BIOTIN SYNTHASE"/>
    <property type="match status" value="1"/>
</dbReference>